<evidence type="ECO:0000256" key="3">
    <source>
        <dbReference type="ARBA" id="ARBA00022840"/>
    </source>
</evidence>
<dbReference type="PANTHER" id="PTHR22594:SF48">
    <property type="entry name" value="ASPARAGINYL-TRNA SYNTHETASE-RELATED PROTEIN (N-TRUNCATION)"/>
    <property type="match status" value="1"/>
</dbReference>
<dbReference type="GO" id="GO:0006421">
    <property type="term" value="P:asparaginyl-tRNA aminoacylation"/>
    <property type="evidence" value="ECO:0007669"/>
    <property type="project" value="TreeGrafter"/>
</dbReference>
<reference evidence="7" key="1">
    <citation type="submission" date="2013-08" db="EMBL/GenBank/DDBJ databases">
        <authorList>
            <person name="Mendez C."/>
            <person name="Richter M."/>
            <person name="Ferrer M."/>
            <person name="Sanchez J."/>
        </authorList>
    </citation>
    <scope>NUCLEOTIDE SEQUENCE</scope>
</reference>
<evidence type="ECO:0000256" key="1">
    <source>
        <dbReference type="ARBA" id="ARBA00022598"/>
    </source>
</evidence>
<evidence type="ECO:0000256" key="2">
    <source>
        <dbReference type="ARBA" id="ARBA00022741"/>
    </source>
</evidence>
<gene>
    <name evidence="7" type="ORF">B1B_00201</name>
</gene>
<dbReference type="InterPro" id="IPR045864">
    <property type="entry name" value="aa-tRNA-synth_II/BPL/LPL"/>
</dbReference>
<dbReference type="SUPFAM" id="SSF55681">
    <property type="entry name" value="Class II aaRS and biotin synthetases"/>
    <property type="match status" value="1"/>
</dbReference>
<evidence type="ECO:0000256" key="4">
    <source>
        <dbReference type="ARBA" id="ARBA00022917"/>
    </source>
</evidence>
<reference evidence="7" key="2">
    <citation type="journal article" date="2014" name="ISME J.">
        <title>Microbial stratification in low pH oxic and suboxic macroscopic growths along an acid mine drainage.</title>
        <authorList>
            <person name="Mendez-Garcia C."/>
            <person name="Mesa V."/>
            <person name="Sprenger R.R."/>
            <person name="Richter M."/>
            <person name="Diez M.S."/>
            <person name="Solano J."/>
            <person name="Bargiela R."/>
            <person name="Golyshina O.V."/>
            <person name="Manteca A."/>
            <person name="Ramos J.L."/>
            <person name="Gallego J.R."/>
            <person name="Llorente I."/>
            <person name="Martins Dos Santos V.A."/>
            <person name="Jensen O.N."/>
            <person name="Pelaez A.I."/>
            <person name="Sanchez J."/>
            <person name="Ferrer M."/>
        </authorList>
    </citation>
    <scope>NUCLEOTIDE SEQUENCE</scope>
</reference>
<organism evidence="7">
    <name type="scientific">mine drainage metagenome</name>
    <dbReference type="NCBI Taxonomy" id="410659"/>
    <lineage>
        <taxon>unclassified sequences</taxon>
        <taxon>metagenomes</taxon>
        <taxon>ecological metagenomes</taxon>
    </lineage>
</organism>
<evidence type="ECO:0000313" key="7">
    <source>
        <dbReference type="EMBL" id="EQD79454.1"/>
    </source>
</evidence>
<keyword evidence="3" id="KW-0067">ATP-binding</keyword>
<dbReference type="Gene3D" id="3.30.930.10">
    <property type="entry name" value="Bira Bifunctional Protein, Domain 2"/>
    <property type="match status" value="1"/>
</dbReference>
<feature type="non-terminal residue" evidence="7">
    <location>
        <position position="162"/>
    </location>
</feature>
<dbReference type="GO" id="GO:0004816">
    <property type="term" value="F:asparagine-tRNA ligase activity"/>
    <property type="evidence" value="ECO:0007669"/>
    <property type="project" value="TreeGrafter"/>
</dbReference>
<sequence length="162" mass="18679">MSDNLLVDSLQQHLEDKRVQKAIEIQSDIRAYLGMFFREHGFIEVPPVIISPITDPLNHPVLDPSIDYYGMKYGLTKSMIFHKQILAKEMGSIFTFSPNIRLETPEKEKTGRHLSEFTQIDVEKRGASREEMMSLVEDLMIGLTQHMVKSRASDLKFLGRRL</sequence>
<proteinExistence type="predicted"/>
<keyword evidence="5" id="KW-0030">Aminoacyl-tRNA synthetase</keyword>
<accession>T1DDF8</accession>
<keyword evidence="1" id="KW-0436">Ligase</keyword>
<dbReference type="AlphaFoldDB" id="T1DDF8"/>
<dbReference type="Pfam" id="PF00152">
    <property type="entry name" value="tRNA-synt_2"/>
    <property type="match status" value="1"/>
</dbReference>
<dbReference type="InterPro" id="IPR004364">
    <property type="entry name" value="Aa-tRNA-synt_II"/>
</dbReference>
<evidence type="ECO:0000256" key="5">
    <source>
        <dbReference type="ARBA" id="ARBA00023146"/>
    </source>
</evidence>
<feature type="domain" description="Aminoacyl-tRNA synthetase class II (D/K/N)" evidence="6">
    <location>
        <begin position="14"/>
        <end position="151"/>
    </location>
</feature>
<protein>
    <submittedName>
        <fullName evidence="7">Asparagine synthetase A</fullName>
    </submittedName>
</protein>
<evidence type="ECO:0000259" key="6">
    <source>
        <dbReference type="Pfam" id="PF00152"/>
    </source>
</evidence>
<keyword evidence="2" id="KW-0547">Nucleotide-binding</keyword>
<dbReference type="GO" id="GO:0005524">
    <property type="term" value="F:ATP binding"/>
    <property type="evidence" value="ECO:0007669"/>
    <property type="project" value="UniProtKB-KW"/>
</dbReference>
<keyword evidence="4" id="KW-0648">Protein biosynthesis</keyword>
<dbReference type="PANTHER" id="PTHR22594">
    <property type="entry name" value="ASPARTYL/LYSYL-TRNA SYNTHETASE"/>
    <property type="match status" value="1"/>
</dbReference>
<comment type="caution">
    <text evidence="7">The sequence shown here is derived from an EMBL/GenBank/DDBJ whole genome shotgun (WGS) entry which is preliminary data.</text>
</comment>
<name>T1DDF8_9ZZZZ</name>
<dbReference type="EMBL" id="AUZY01000155">
    <property type="protein sequence ID" value="EQD79454.1"/>
    <property type="molecule type" value="Genomic_DNA"/>
</dbReference>